<feature type="compositionally biased region" description="Basic and acidic residues" evidence="1">
    <location>
        <begin position="96"/>
        <end position="110"/>
    </location>
</feature>
<name>A0A5B7HQS8_PORTR</name>
<evidence type="ECO:0000313" key="3">
    <source>
        <dbReference type="Proteomes" id="UP000324222"/>
    </source>
</evidence>
<evidence type="ECO:0000313" key="2">
    <source>
        <dbReference type="EMBL" id="MPC71577.1"/>
    </source>
</evidence>
<proteinExistence type="predicted"/>
<feature type="region of interest" description="Disordered" evidence="1">
    <location>
        <begin position="69"/>
        <end position="110"/>
    </location>
</feature>
<sequence>MVSWSVRPSCLWRRRVLNSNKRVLFSICFPDLISKPHVESLMRFSHLTKRLGVALAMNVFRQPLILGERGRTRRGEAGITTTSTPPPPPPPAREVTYPRKSRDLRCGPRY</sequence>
<dbReference type="AlphaFoldDB" id="A0A5B7HQS8"/>
<comment type="caution">
    <text evidence="2">The sequence shown here is derived from an EMBL/GenBank/DDBJ whole genome shotgun (WGS) entry which is preliminary data.</text>
</comment>
<dbReference type="EMBL" id="VSRR010033135">
    <property type="protein sequence ID" value="MPC71577.1"/>
    <property type="molecule type" value="Genomic_DNA"/>
</dbReference>
<gene>
    <name evidence="2" type="ORF">E2C01_065855</name>
</gene>
<reference evidence="2 3" key="1">
    <citation type="submission" date="2019-05" db="EMBL/GenBank/DDBJ databases">
        <title>Another draft genome of Portunus trituberculatus and its Hox gene families provides insights of decapod evolution.</title>
        <authorList>
            <person name="Jeong J.-H."/>
            <person name="Song I."/>
            <person name="Kim S."/>
            <person name="Choi T."/>
            <person name="Kim D."/>
            <person name="Ryu S."/>
            <person name="Kim W."/>
        </authorList>
    </citation>
    <scope>NUCLEOTIDE SEQUENCE [LARGE SCALE GENOMIC DNA]</scope>
    <source>
        <tissue evidence="2">Muscle</tissue>
    </source>
</reference>
<organism evidence="2 3">
    <name type="scientific">Portunus trituberculatus</name>
    <name type="common">Swimming crab</name>
    <name type="synonym">Neptunus trituberculatus</name>
    <dbReference type="NCBI Taxonomy" id="210409"/>
    <lineage>
        <taxon>Eukaryota</taxon>
        <taxon>Metazoa</taxon>
        <taxon>Ecdysozoa</taxon>
        <taxon>Arthropoda</taxon>
        <taxon>Crustacea</taxon>
        <taxon>Multicrustacea</taxon>
        <taxon>Malacostraca</taxon>
        <taxon>Eumalacostraca</taxon>
        <taxon>Eucarida</taxon>
        <taxon>Decapoda</taxon>
        <taxon>Pleocyemata</taxon>
        <taxon>Brachyura</taxon>
        <taxon>Eubrachyura</taxon>
        <taxon>Portunoidea</taxon>
        <taxon>Portunidae</taxon>
        <taxon>Portuninae</taxon>
        <taxon>Portunus</taxon>
    </lineage>
</organism>
<protein>
    <submittedName>
        <fullName evidence="2">Uncharacterized protein</fullName>
    </submittedName>
</protein>
<keyword evidence="3" id="KW-1185">Reference proteome</keyword>
<dbReference type="Proteomes" id="UP000324222">
    <property type="component" value="Unassembled WGS sequence"/>
</dbReference>
<evidence type="ECO:0000256" key="1">
    <source>
        <dbReference type="SAM" id="MobiDB-lite"/>
    </source>
</evidence>
<accession>A0A5B7HQS8</accession>